<accession>A0A852X5L4</accession>
<gene>
    <name evidence="1" type="ORF">BJY28_002187</name>
</gene>
<keyword evidence="2" id="KW-1185">Reference proteome</keyword>
<proteinExistence type="predicted"/>
<evidence type="ECO:0000313" key="1">
    <source>
        <dbReference type="EMBL" id="NYG37718.1"/>
    </source>
</evidence>
<protein>
    <submittedName>
        <fullName evidence="1">Uncharacterized protein</fullName>
    </submittedName>
</protein>
<sequence length="95" mass="10546">MTRLRISAQDIAALGDQIAHAQDYMQSRAVRAAAAPFPDYGFLDAGGEAYRRVLGDFEEQRISVGSEMLRLRDRSRSASGAYLDVEALNRDTLRP</sequence>
<dbReference type="RefSeq" id="WP_179463046.1">
    <property type="nucleotide sequence ID" value="NZ_JACBZX010000001.1"/>
</dbReference>
<dbReference type="EMBL" id="JACBZX010000001">
    <property type="protein sequence ID" value="NYG37718.1"/>
    <property type="molecule type" value="Genomic_DNA"/>
</dbReference>
<reference evidence="1 2" key="1">
    <citation type="submission" date="2020-07" db="EMBL/GenBank/DDBJ databases">
        <title>Sequencing the genomes of 1000 actinobacteria strains.</title>
        <authorList>
            <person name="Klenk H.-P."/>
        </authorList>
    </citation>
    <scope>NUCLEOTIDE SEQUENCE [LARGE SCALE GENOMIC DNA]</scope>
    <source>
        <strain evidence="1 2">DSM 24723</strain>
    </source>
</reference>
<name>A0A852X5L4_9MICO</name>
<organism evidence="1 2">
    <name type="scientific">Janibacter alkaliphilus</name>
    <dbReference type="NCBI Taxonomy" id="1069963"/>
    <lineage>
        <taxon>Bacteria</taxon>
        <taxon>Bacillati</taxon>
        <taxon>Actinomycetota</taxon>
        <taxon>Actinomycetes</taxon>
        <taxon>Micrococcales</taxon>
        <taxon>Intrasporangiaceae</taxon>
        <taxon>Janibacter</taxon>
    </lineage>
</organism>
<evidence type="ECO:0000313" key="2">
    <source>
        <dbReference type="Proteomes" id="UP000592181"/>
    </source>
</evidence>
<dbReference type="Proteomes" id="UP000592181">
    <property type="component" value="Unassembled WGS sequence"/>
</dbReference>
<dbReference type="AlphaFoldDB" id="A0A852X5L4"/>
<comment type="caution">
    <text evidence="1">The sequence shown here is derived from an EMBL/GenBank/DDBJ whole genome shotgun (WGS) entry which is preliminary data.</text>
</comment>